<dbReference type="RefSeq" id="WP_146390152.1">
    <property type="nucleotide sequence ID" value="NZ_SJPK01000002.1"/>
</dbReference>
<comment type="similarity">
    <text evidence="1">Belongs to the LacAB/RpiB family.</text>
</comment>
<dbReference type="PANTHER" id="PTHR30345">
    <property type="entry name" value="RIBOSE-5-PHOSPHATE ISOMERASE B"/>
    <property type="match status" value="1"/>
</dbReference>
<evidence type="ECO:0000256" key="1">
    <source>
        <dbReference type="ARBA" id="ARBA00008754"/>
    </source>
</evidence>
<evidence type="ECO:0000313" key="3">
    <source>
        <dbReference type="EMBL" id="TWT74109.1"/>
    </source>
</evidence>
<dbReference type="Gene3D" id="3.40.1400.10">
    <property type="entry name" value="Sugar-phosphate isomerase, RpiB/LacA/LacB"/>
    <property type="match status" value="1"/>
</dbReference>
<protein>
    <submittedName>
        <fullName evidence="3">Putative sugar phosphate isomerase YwlF</fullName>
        <ecNumber evidence="3">5.3.1.-</ecNumber>
    </submittedName>
</protein>
<accession>A0A5C5YGI4</accession>
<dbReference type="Proteomes" id="UP000318053">
    <property type="component" value="Unassembled WGS sequence"/>
</dbReference>
<dbReference type="EMBL" id="SJPK01000002">
    <property type="protein sequence ID" value="TWT74109.1"/>
    <property type="molecule type" value="Genomic_DNA"/>
</dbReference>
<gene>
    <name evidence="3" type="primary">ywlF</name>
    <name evidence="3" type="ORF">CA85_09950</name>
</gene>
<reference evidence="3 4" key="1">
    <citation type="submission" date="2019-02" db="EMBL/GenBank/DDBJ databases">
        <title>Deep-cultivation of Planctomycetes and their phenomic and genomic characterization uncovers novel biology.</title>
        <authorList>
            <person name="Wiegand S."/>
            <person name="Jogler M."/>
            <person name="Boedeker C."/>
            <person name="Pinto D."/>
            <person name="Vollmers J."/>
            <person name="Rivas-Marin E."/>
            <person name="Kohn T."/>
            <person name="Peeters S.H."/>
            <person name="Heuer A."/>
            <person name="Rast P."/>
            <person name="Oberbeckmann S."/>
            <person name="Bunk B."/>
            <person name="Jeske O."/>
            <person name="Meyerdierks A."/>
            <person name="Storesund J.E."/>
            <person name="Kallscheuer N."/>
            <person name="Luecker S."/>
            <person name="Lage O.M."/>
            <person name="Pohl T."/>
            <person name="Merkel B.J."/>
            <person name="Hornburger P."/>
            <person name="Mueller R.-W."/>
            <person name="Bruemmer F."/>
            <person name="Labrenz M."/>
            <person name="Spormann A.M."/>
            <person name="Op Den Camp H."/>
            <person name="Overmann J."/>
            <person name="Amann R."/>
            <person name="Jetten M.S.M."/>
            <person name="Mascher T."/>
            <person name="Medema M.H."/>
            <person name="Devos D.P."/>
            <person name="Kaster A.-K."/>
            <person name="Ovreas L."/>
            <person name="Rohde M."/>
            <person name="Galperin M.Y."/>
            <person name="Jogler C."/>
        </authorList>
    </citation>
    <scope>NUCLEOTIDE SEQUENCE [LARGE SCALE GENOMIC DNA]</scope>
    <source>
        <strain evidence="3 4">CA85</strain>
    </source>
</reference>
<dbReference type="InterPro" id="IPR004785">
    <property type="entry name" value="RpiB"/>
</dbReference>
<name>A0A5C5YGI4_9BACT</name>
<dbReference type="GO" id="GO:0019316">
    <property type="term" value="P:D-allose catabolic process"/>
    <property type="evidence" value="ECO:0007669"/>
    <property type="project" value="TreeGrafter"/>
</dbReference>
<proteinExistence type="inferred from homology"/>
<dbReference type="NCBIfam" id="TIGR01120">
    <property type="entry name" value="rpiB"/>
    <property type="match status" value="1"/>
</dbReference>
<dbReference type="EC" id="5.3.1.-" evidence="3"/>
<comment type="caution">
    <text evidence="3">The sequence shown here is derived from an EMBL/GenBank/DDBJ whole genome shotgun (WGS) entry which is preliminary data.</text>
</comment>
<dbReference type="NCBIfam" id="NF004051">
    <property type="entry name" value="PRK05571.1"/>
    <property type="match status" value="1"/>
</dbReference>
<keyword evidence="2 3" id="KW-0413">Isomerase</keyword>
<dbReference type="Pfam" id="PF02502">
    <property type="entry name" value="LacAB_rpiB"/>
    <property type="match status" value="1"/>
</dbReference>
<dbReference type="AlphaFoldDB" id="A0A5C5YGI4"/>
<organism evidence="3 4">
    <name type="scientific">Allorhodopirellula solitaria</name>
    <dbReference type="NCBI Taxonomy" id="2527987"/>
    <lineage>
        <taxon>Bacteria</taxon>
        <taxon>Pseudomonadati</taxon>
        <taxon>Planctomycetota</taxon>
        <taxon>Planctomycetia</taxon>
        <taxon>Pirellulales</taxon>
        <taxon>Pirellulaceae</taxon>
        <taxon>Allorhodopirellula</taxon>
    </lineage>
</organism>
<dbReference type="SUPFAM" id="SSF89623">
    <property type="entry name" value="Ribose/Galactose isomerase RpiB/AlsB"/>
    <property type="match status" value="1"/>
</dbReference>
<dbReference type="PANTHER" id="PTHR30345:SF0">
    <property type="entry name" value="DNA DAMAGE-REPAIR_TOLERATION PROTEIN DRT102"/>
    <property type="match status" value="1"/>
</dbReference>
<dbReference type="NCBIfam" id="TIGR00689">
    <property type="entry name" value="rpiB_lacA_lacB"/>
    <property type="match status" value="1"/>
</dbReference>
<dbReference type="GO" id="GO:0009052">
    <property type="term" value="P:pentose-phosphate shunt, non-oxidative branch"/>
    <property type="evidence" value="ECO:0007669"/>
    <property type="project" value="TreeGrafter"/>
</dbReference>
<dbReference type="OrthoDB" id="1778624at2"/>
<sequence>MEATARTPLKSPRSNLLKIGLASDHRGVHIKARLVQSLTHEGYDVFDAGTDSSEPVDYPDFAIKVAQRIAHGELDRGILICGTGIGMSIVANKFPGVRAASCYDEVMVEMSRRHNDVNVLCLPGDLIGERSIDDLVMMWLNTEFECGRHGTRVAKICELESTLGKTAHPRCGSAAEQVTTASPTRTS</sequence>
<dbReference type="InterPro" id="IPR003500">
    <property type="entry name" value="RpiB_LacA_LacB"/>
</dbReference>
<dbReference type="InterPro" id="IPR036569">
    <property type="entry name" value="RpiB_LacA_LacB_sf"/>
</dbReference>
<evidence type="ECO:0000256" key="2">
    <source>
        <dbReference type="ARBA" id="ARBA00023235"/>
    </source>
</evidence>
<evidence type="ECO:0000313" key="4">
    <source>
        <dbReference type="Proteomes" id="UP000318053"/>
    </source>
</evidence>
<dbReference type="GO" id="GO:0004751">
    <property type="term" value="F:ribose-5-phosphate isomerase activity"/>
    <property type="evidence" value="ECO:0007669"/>
    <property type="project" value="TreeGrafter"/>
</dbReference>
<keyword evidence="4" id="KW-1185">Reference proteome</keyword>